<gene>
    <name evidence="2" type="ORF">NAPIS_ORF01828</name>
</gene>
<dbReference type="AlphaFoldDB" id="T0KZ99"/>
<dbReference type="PANTHER" id="PTHR22798:SF0">
    <property type="entry name" value="MALIGNANT T-CELL-AMPLIFIED SEQUENCE 1"/>
    <property type="match status" value="1"/>
</dbReference>
<keyword evidence="3" id="KW-1185">Reference proteome</keyword>
<dbReference type="GO" id="GO:0003723">
    <property type="term" value="F:RNA binding"/>
    <property type="evidence" value="ECO:0007669"/>
    <property type="project" value="InterPro"/>
</dbReference>
<dbReference type="OrthoDB" id="10249667at2759"/>
<reference evidence="2 3" key="1">
    <citation type="journal article" date="2013" name="BMC Genomics">
        <title>Genome sequencing and comparative genomics of honey bee microsporidia, Nosema apis reveal novel insights into host-parasite interactions.</title>
        <authorList>
            <person name="Chen Yp."/>
            <person name="Pettis J.S."/>
            <person name="Zhao Y."/>
            <person name="Liu X."/>
            <person name="Tallon L.J."/>
            <person name="Sadzewicz L.D."/>
            <person name="Li R."/>
            <person name="Zheng H."/>
            <person name="Huang S."/>
            <person name="Zhang X."/>
            <person name="Hamilton M.C."/>
            <person name="Pernal S.F."/>
            <person name="Melathopoulos A.P."/>
            <person name="Yan X."/>
            <person name="Evans J.D."/>
        </authorList>
    </citation>
    <scope>NUCLEOTIDE SEQUENCE [LARGE SCALE GENOMIC DNA]</scope>
    <source>
        <strain evidence="2 3">BRL 01</strain>
    </source>
</reference>
<dbReference type="EMBL" id="KE647268">
    <property type="protein sequence ID" value="EQB60607.1"/>
    <property type="molecule type" value="Genomic_DNA"/>
</dbReference>
<evidence type="ECO:0000313" key="3">
    <source>
        <dbReference type="Proteomes" id="UP000053780"/>
    </source>
</evidence>
<dbReference type="VEuPathDB" id="MicrosporidiaDB:NAPIS_ORF01828"/>
<dbReference type="InterPro" id="IPR002478">
    <property type="entry name" value="PUA"/>
</dbReference>
<dbReference type="InterPro" id="IPR004521">
    <property type="entry name" value="Uncharacterised_CHP00451"/>
</dbReference>
<evidence type="ECO:0000313" key="2">
    <source>
        <dbReference type="EMBL" id="EQB60607.1"/>
    </source>
</evidence>
<dbReference type="SUPFAM" id="SSF88697">
    <property type="entry name" value="PUA domain-like"/>
    <property type="match status" value="1"/>
</dbReference>
<protein>
    <submittedName>
        <fullName evidence="2">Rna-binding protein</fullName>
    </submittedName>
</protein>
<dbReference type="InterPro" id="IPR015947">
    <property type="entry name" value="PUA-like_sf"/>
</dbReference>
<dbReference type="Proteomes" id="UP000053780">
    <property type="component" value="Unassembled WGS sequence"/>
</dbReference>
<proteinExistence type="predicted"/>
<dbReference type="NCBIfam" id="TIGR00451">
    <property type="entry name" value="unchar_dom_2"/>
    <property type="match status" value="1"/>
</dbReference>
<name>T0KZ99_9MICR</name>
<accession>T0KZ99</accession>
<dbReference type="PROSITE" id="PS50890">
    <property type="entry name" value="PUA"/>
    <property type="match status" value="1"/>
</dbReference>
<dbReference type="InterPro" id="IPR016437">
    <property type="entry name" value="MCT-1/Tma20"/>
</dbReference>
<dbReference type="GO" id="GO:0001731">
    <property type="term" value="P:formation of translation preinitiation complex"/>
    <property type="evidence" value="ECO:0007669"/>
    <property type="project" value="TreeGrafter"/>
</dbReference>
<evidence type="ECO:0000259" key="1">
    <source>
        <dbReference type="Pfam" id="PF01472"/>
    </source>
</evidence>
<sequence length="166" mass="19133">MKCLFDKIEISSSSAIGKKDKKNINKYFNKEILYKDKDYNLVKLKNRSNLIVREKIAILFYFNGMYIPTLKFLNEESFEFPVVYLDEGAVNPLQRGANVMAPGIYKYFKQSQGDFKKNDIVIVNILKQGIFAIGQAIIDKTTINKDKIGEAICILHIKSDDLYNLF</sequence>
<feature type="domain" description="PUA" evidence="1">
    <location>
        <begin position="82"/>
        <end position="154"/>
    </location>
</feature>
<dbReference type="Pfam" id="PF01472">
    <property type="entry name" value="PUA"/>
    <property type="match status" value="1"/>
</dbReference>
<organism evidence="2 3">
    <name type="scientific">Vairimorpha apis BRL 01</name>
    <dbReference type="NCBI Taxonomy" id="1037528"/>
    <lineage>
        <taxon>Eukaryota</taxon>
        <taxon>Fungi</taxon>
        <taxon>Fungi incertae sedis</taxon>
        <taxon>Microsporidia</taxon>
        <taxon>Nosematidae</taxon>
        <taxon>Vairimorpha</taxon>
    </lineage>
</organism>
<dbReference type="HOGENOM" id="CLU_090468_1_0_1"/>
<dbReference type="PANTHER" id="PTHR22798">
    <property type="entry name" value="MCT-1 PROTEIN"/>
    <property type="match status" value="1"/>
</dbReference>
<dbReference type="Gene3D" id="3.10.400.20">
    <property type="match status" value="1"/>
</dbReference>